<reference evidence="1" key="1">
    <citation type="submission" date="2014-05" db="EMBL/GenBank/DDBJ databases">
        <authorList>
            <person name="Chronopoulou M."/>
        </authorList>
    </citation>
    <scope>NUCLEOTIDE SEQUENCE</scope>
    <source>
        <tissue evidence="1">Whole organism</tissue>
    </source>
</reference>
<dbReference type="EMBL" id="HACA01004109">
    <property type="protein sequence ID" value="CDW21470.1"/>
    <property type="molecule type" value="Transcribed_RNA"/>
</dbReference>
<sequence>AFCPSLLHPFSPFREHNIHEEFIHFLETRRLTIKNDNPLKYLYVAKKLFYFIRLWTWVVI</sequence>
<name>A0A0K2T6Q2_LEPSM</name>
<protein>
    <submittedName>
        <fullName evidence="1">Uncharacterized protein</fullName>
    </submittedName>
</protein>
<dbReference type="AlphaFoldDB" id="A0A0K2T6Q2"/>
<feature type="non-terminal residue" evidence="1">
    <location>
        <position position="1"/>
    </location>
</feature>
<evidence type="ECO:0000313" key="1">
    <source>
        <dbReference type="EMBL" id="CDW21470.1"/>
    </source>
</evidence>
<proteinExistence type="predicted"/>
<organism evidence="1">
    <name type="scientific">Lepeophtheirus salmonis</name>
    <name type="common">Salmon louse</name>
    <name type="synonym">Caligus salmonis</name>
    <dbReference type="NCBI Taxonomy" id="72036"/>
    <lineage>
        <taxon>Eukaryota</taxon>
        <taxon>Metazoa</taxon>
        <taxon>Ecdysozoa</taxon>
        <taxon>Arthropoda</taxon>
        <taxon>Crustacea</taxon>
        <taxon>Multicrustacea</taxon>
        <taxon>Hexanauplia</taxon>
        <taxon>Copepoda</taxon>
        <taxon>Siphonostomatoida</taxon>
        <taxon>Caligidae</taxon>
        <taxon>Lepeophtheirus</taxon>
    </lineage>
</organism>
<accession>A0A0K2T6Q2</accession>